<proteinExistence type="predicted"/>
<keyword evidence="3" id="KW-1185">Reference proteome</keyword>
<name>A0A816G338_9BILA</name>
<dbReference type="Proteomes" id="UP000681722">
    <property type="component" value="Unassembled WGS sequence"/>
</dbReference>
<comment type="caution">
    <text evidence="1">The sequence shown here is derived from an EMBL/GenBank/DDBJ whole genome shotgun (WGS) entry which is preliminary data.</text>
</comment>
<dbReference type="EMBL" id="CAJNOQ010059614">
    <property type="protein sequence ID" value="CAF1668619.1"/>
    <property type="molecule type" value="Genomic_DNA"/>
</dbReference>
<dbReference type="Proteomes" id="UP000663829">
    <property type="component" value="Unassembled WGS sequence"/>
</dbReference>
<reference evidence="1" key="1">
    <citation type="submission" date="2021-02" db="EMBL/GenBank/DDBJ databases">
        <authorList>
            <person name="Nowell W R."/>
        </authorList>
    </citation>
    <scope>NUCLEOTIDE SEQUENCE</scope>
</reference>
<accession>A0A816G338</accession>
<evidence type="ECO:0000313" key="2">
    <source>
        <dbReference type="EMBL" id="CAF4634687.1"/>
    </source>
</evidence>
<dbReference type="EMBL" id="CAJOBC010137713">
    <property type="protein sequence ID" value="CAF4634687.1"/>
    <property type="molecule type" value="Genomic_DNA"/>
</dbReference>
<evidence type="ECO:0000313" key="1">
    <source>
        <dbReference type="EMBL" id="CAF1668619.1"/>
    </source>
</evidence>
<organism evidence="1 3">
    <name type="scientific">Didymodactylos carnosus</name>
    <dbReference type="NCBI Taxonomy" id="1234261"/>
    <lineage>
        <taxon>Eukaryota</taxon>
        <taxon>Metazoa</taxon>
        <taxon>Spiralia</taxon>
        <taxon>Gnathifera</taxon>
        <taxon>Rotifera</taxon>
        <taxon>Eurotatoria</taxon>
        <taxon>Bdelloidea</taxon>
        <taxon>Philodinida</taxon>
        <taxon>Philodinidae</taxon>
        <taxon>Didymodactylos</taxon>
    </lineage>
</organism>
<gene>
    <name evidence="1" type="ORF">GPM918_LOCUS46240</name>
    <name evidence="2" type="ORF">SRO942_LOCUS49962</name>
</gene>
<protein>
    <submittedName>
        <fullName evidence="1">Uncharacterized protein</fullName>
    </submittedName>
</protein>
<evidence type="ECO:0000313" key="3">
    <source>
        <dbReference type="Proteomes" id="UP000663829"/>
    </source>
</evidence>
<sequence>MALYQSDFCQ</sequence>
<feature type="non-terminal residue" evidence="1">
    <location>
        <position position="10"/>
    </location>
</feature>